<name>W8JHD6_9CHLA</name>
<reference evidence="1 2" key="1">
    <citation type="journal article" date="2014" name="Syst. Appl. Microbiol.">
        <title>Evidence for the existence of two new members of the family Chlamydiaceae and proposal of Chlamydia avium sp. nov. and Chlamydia gallinacea sp. nov.</title>
        <authorList>
            <person name="Sachse K."/>
            <person name="Laroucau K."/>
            <person name="Riege K."/>
            <person name="Wehner S."/>
            <person name="Dilcher M."/>
            <person name="Creasy H.H."/>
            <person name="Weidmann M."/>
            <person name="Myers G."/>
            <person name="Vorimore F."/>
            <person name="Vicari N."/>
            <person name="Magnino S."/>
            <person name="Liebler-Tenorio E."/>
            <person name="Ruettger A."/>
            <person name="Bavoil P.M."/>
            <person name="Hufert F.T."/>
            <person name="Rossello-Mora R."/>
            <person name="Marz M."/>
        </authorList>
    </citation>
    <scope>NUCLEOTIDE SEQUENCE [LARGE SCALE GENOMIC DNA]</scope>
    <source>
        <strain evidence="1 2">10DC88</strain>
    </source>
</reference>
<gene>
    <name evidence="1" type="ORF">M832_07490</name>
</gene>
<organism evidence="1 2">
    <name type="scientific">Chlamydia avium 10DC88</name>
    <dbReference type="NCBI Taxonomy" id="1229831"/>
    <lineage>
        <taxon>Bacteria</taxon>
        <taxon>Pseudomonadati</taxon>
        <taxon>Chlamydiota</taxon>
        <taxon>Chlamydiia</taxon>
        <taxon>Chlamydiales</taxon>
        <taxon>Chlamydiaceae</taxon>
        <taxon>Chlamydia/Chlamydophila group</taxon>
        <taxon>Chlamydia</taxon>
    </lineage>
</organism>
<dbReference type="Proteomes" id="UP000019433">
    <property type="component" value="Chromosome"/>
</dbReference>
<protein>
    <submittedName>
        <fullName evidence="1">Uncharacterized protein</fullName>
    </submittedName>
</protein>
<proteinExistence type="predicted"/>
<evidence type="ECO:0000313" key="1">
    <source>
        <dbReference type="EMBL" id="AHK63600.1"/>
    </source>
</evidence>
<dbReference type="PATRIC" id="fig|1229831.3.peg.749"/>
<sequence length="62" mass="6931">MLTRLPSRRILGGSFIDMGVVANFGVILGKCAMSREKTIEDNSGFDEKRTSPYLFNKQISSF</sequence>
<evidence type="ECO:0000313" key="2">
    <source>
        <dbReference type="Proteomes" id="UP000019433"/>
    </source>
</evidence>
<dbReference type="KEGG" id="cav:M832_07490"/>
<dbReference type="HOGENOM" id="CLU_2895805_0_0_0"/>
<accession>W8JHD6</accession>
<dbReference type="EMBL" id="CP006571">
    <property type="protein sequence ID" value="AHK63600.1"/>
    <property type="molecule type" value="Genomic_DNA"/>
</dbReference>
<dbReference type="AlphaFoldDB" id="W8JHD6"/>